<accession>A0ABS7XCP3</accession>
<dbReference type="EMBL" id="JAERPS020000007">
    <property type="protein sequence ID" value="MBZ9613328.1"/>
    <property type="molecule type" value="Genomic_DNA"/>
</dbReference>
<evidence type="ECO:0000256" key="1">
    <source>
        <dbReference type="SAM" id="MobiDB-lite"/>
    </source>
</evidence>
<evidence type="ECO:0008006" key="4">
    <source>
        <dbReference type="Google" id="ProtNLM"/>
    </source>
</evidence>
<dbReference type="RefSeq" id="WP_224673526.1">
    <property type="nucleotide sequence ID" value="NZ_JAERPS020000007.1"/>
</dbReference>
<dbReference type="InterPro" id="IPR036629">
    <property type="entry name" value="YjbJ_sf"/>
</dbReference>
<gene>
    <name evidence="2" type="ORF">I4W93_017180</name>
</gene>
<dbReference type="Proteomes" id="UP000663814">
    <property type="component" value="Unassembled WGS sequence"/>
</dbReference>
<comment type="caution">
    <text evidence="2">The sequence shown here is derived from an EMBL/GenBank/DDBJ whole genome shotgun (WGS) entry which is preliminary data.</text>
</comment>
<keyword evidence="3" id="KW-1185">Reference proteome</keyword>
<dbReference type="Gene3D" id="1.10.1470.10">
    <property type="entry name" value="YjbJ"/>
    <property type="match status" value="1"/>
</dbReference>
<proteinExistence type="predicted"/>
<sequence length="115" mass="12326">MNKYSEQYRGENSGKGDNSATGSAPVAGDKKATAAIKPAAGTKTVQVTPTMGVKNKWPQQVKAAKTQWGKLSEAEILKSDGNPQQLSGLVQQRYAITRDVADKQVKSFLDKCDLA</sequence>
<evidence type="ECO:0000313" key="3">
    <source>
        <dbReference type="Proteomes" id="UP000663814"/>
    </source>
</evidence>
<feature type="compositionally biased region" description="Basic and acidic residues" evidence="1">
    <location>
        <begin position="1"/>
        <end position="14"/>
    </location>
</feature>
<evidence type="ECO:0000313" key="2">
    <source>
        <dbReference type="EMBL" id="MBZ9613328.1"/>
    </source>
</evidence>
<protein>
    <recommendedName>
        <fullName evidence="4">CsbD family protein</fullName>
    </recommendedName>
</protein>
<dbReference type="SUPFAM" id="SSF69047">
    <property type="entry name" value="Hypothetical protein YjbJ"/>
    <property type="match status" value="1"/>
</dbReference>
<reference evidence="2 3" key="1">
    <citation type="submission" date="2021-08" db="EMBL/GenBank/DDBJ databases">
        <title>Rheinheimera aquimaris sp. nov., isolated from seawater of the East Sea in Korea.</title>
        <authorList>
            <person name="Kim K.H."/>
            <person name="Wenting R."/>
            <person name="Kim K.R."/>
            <person name="Jeon C.O."/>
        </authorList>
    </citation>
    <scope>NUCLEOTIDE SEQUENCE [LARGE SCALE GENOMIC DNA]</scope>
    <source>
        <strain evidence="2 3">MA-13</strain>
    </source>
</reference>
<organism evidence="2 3">
    <name type="scientific">Rheinheimera maricola</name>
    <dbReference type="NCBI Taxonomy" id="2793282"/>
    <lineage>
        <taxon>Bacteria</taxon>
        <taxon>Pseudomonadati</taxon>
        <taxon>Pseudomonadota</taxon>
        <taxon>Gammaproteobacteria</taxon>
        <taxon>Chromatiales</taxon>
        <taxon>Chromatiaceae</taxon>
        <taxon>Rheinheimera</taxon>
    </lineage>
</organism>
<name>A0ABS7XCP3_9GAMM</name>
<feature type="region of interest" description="Disordered" evidence="1">
    <location>
        <begin position="1"/>
        <end position="41"/>
    </location>
</feature>